<feature type="compositionally biased region" description="Basic and acidic residues" evidence="6">
    <location>
        <begin position="362"/>
        <end position="373"/>
    </location>
</feature>
<organism evidence="9 10">
    <name type="scientific">Podospora bellae-mahoneyi</name>
    <dbReference type="NCBI Taxonomy" id="2093777"/>
    <lineage>
        <taxon>Eukaryota</taxon>
        <taxon>Fungi</taxon>
        <taxon>Dikarya</taxon>
        <taxon>Ascomycota</taxon>
        <taxon>Pezizomycotina</taxon>
        <taxon>Sordariomycetes</taxon>
        <taxon>Sordariomycetidae</taxon>
        <taxon>Sordariales</taxon>
        <taxon>Podosporaceae</taxon>
        <taxon>Podospora</taxon>
    </lineage>
</organism>
<dbReference type="Pfam" id="PF20684">
    <property type="entry name" value="Fung_rhodopsin"/>
    <property type="match status" value="1"/>
</dbReference>
<keyword evidence="3 7" id="KW-1133">Transmembrane helix</keyword>
<feature type="transmembrane region" description="Helical" evidence="7">
    <location>
        <begin position="23"/>
        <end position="44"/>
    </location>
</feature>
<evidence type="ECO:0000256" key="3">
    <source>
        <dbReference type="ARBA" id="ARBA00022989"/>
    </source>
</evidence>
<dbReference type="RefSeq" id="XP_062732992.1">
    <property type="nucleotide sequence ID" value="XM_062877257.1"/>
</dbReference>
<dbReference type="EMBL" id="JAFFGZ010000005">
    <property type="protein sequence ID" value="KAK4644016.1"/>
    <property type="molecule type" value="Genomic_DNA"/>
</dbReference>
<evidence type="ECO:0000256" key="1">
    <source>
        <dbReference type="ARBA" id="ARBA00004141"/>
    </source>
</evidence>
<feature type="transmembrane region" description="Helical" evidence="7">
    <location>
        <begin position="135"/>
        <end position="161"/>
    </location>
</feature>
<comment type="similarity">
    <text evidence="5">Belongs to the SAT4 family.</text>
</comment>
<protein>
    <recommendedName>
        <fullName evidence="8">Rhodopsin domain-containing protein</fullName>
    </recommendedName>
</protein>
<feature type="transmembrane region" description="Helical" evidence="7">
    <location>
        <begin position="56"/>
        <end position="79"/>
    </location>
</feature>
<comment type="caution">
    <text evidence="9">The sequence shown here is derived from an EMBL/GenBank/DDBJ whole genome shotgun (WGS) entry which is preliminary data.</text>
</comment>
<reference evidence="9 10" key="1">
    <citation type="journal article" date="2023" name="bioRxiv">
        <title>High-quality genome assemblies of four members of thePodospora anserinaspecies complex.</title>
        <authorList>
            <person name="Ament-Velasquez S.L."/>
            <person name="Vogan A.A."/>
            <person name="Wallerman O."/>
            <person name="Hartmann F."/>
            <person name="Gautier V."/>
            <person name="Silar P."/>
            <person name="Giraud T."/>
            <person name="Johannesson H."/>
        </authorList>
    </citation>
    <scope>NUCLEOTIDE SEQUENCE [LARGE SCALE GENOMIC DNA]</scope>
    <source>
        <strain evidence="9 10">CBS 112042</strain>
    </source>
</reference>
<sequence>MESRGSMEHTVRPFSITDRGPPLLAIDAAALGLALIATLLRCYVRIRLVRAFGVDDWLMAAAMVTFSAYCSFSIAGVTYGTGQHIEDLPPENNATAKKWWWCCYLAYSATMILSKLSIAYFLLRVTISRVHRWIIYFSAIITVASCATFFFVSLFQCYPVYHFWTKHMDPDGGTCIDMQVVIGLAYLFSAMSIMSDFTFALLPAWIVSHLNMRTRTKAALITLMGLGCLASAAVVVRLPYMHHIASEDFLYDTTDIAIWSTVEQCLAITAGCLATLQPLAKSIGYRLGLTTRPSLPLSNSAYKMTGGEISVRRSFTRRTETFSSCAVNLRGIPLEEGGLKLQPGISGYTAMCYNTSGAGSQEELRPSQVDRPEIGGSDPNLKEEEVIAVTVTVRAKEGSP</sequence>
<name>A0ABR0FJX0_9PEZI</name>
<keyword evidence="10" id="KW-1185">Reference proteome</keyword>
<dbReference type="InterPro" id="IPR052337">
    <property type="entry name" value="SAT4-like"/>
</dbReference>
<dbReference type="GeneID" id="87896739"/>
<evidence type="ECO:0000313" key="9">
    <source>
        <dbReference type="EMBL" id="KAK4644016.1"/>
    </source>
</evidence>
<evidence type="ECO:0000256" key="2">
    <source>
        <dbReference type="ARBA" id="ARBA00022692"/>
    </source>
</evidence>
<dbReference type="InterPro" id="IPR049326">
    <property type="entry name" value="Rhodopsin_dom_fungi"/>
</dbReference>
<accession>A0ABR0FJX0</accession>
<dbReference type="PANTHER" id="PTHR33048">
    <property type="entry name" value="PTH11-LIKE INTEGRAL MEMBRANE PROTEIN (AFU_ORTHOLOGUE AFUA_5G11245)"/>
    <property type="match status" value="1"/>
</dbReference>
<proteinExistence type="inferred from homology"/>
<evidence type="ECO:0000256" key="7">
    <source>
        <dbReference type="SAM" id="Phobius"/>
    </source>
</evidence>
<feature type="domain" description="Rhodopsin" evidence="8">
    <location>
        <begin position="40"/>
        <end position="281"/>
    </location>
</feature>
<keyword evidence="4 7" id="KW-0472">Membrane</keyword>
<keyword evidence="2 7" id="KW-0812">Transmembrane</keyword>
<comment type="subcellular location">
    <subcellularLocation>
        <location evidence="1">Membrane</location>
        <topology evidence="1">Multi-pass membrane protein</topology>
    </subcellularLocation>
</comment>
<dbReference type="Proteomes" id="UP001322138">
    <property type="component" value="Unassembled WGS sequence"/>
</dbReference>
<feature type="region of interest" description="Disordered" evidence="6">
    <location>
        <begin position="359"/>
        <end position="380"/>
    </location>
</feature>
<dbReference type="PANTHER" id="PTHR33048:SF96">
    <property type="entry name" value="INTEGRAL MEMBRANE PROTEIN"/>
    <property type="match status" value="1"/>
</dbReference>
<feature type="transmembrane region" description="Helical" evidence="7">
    <location>
        <begin position="181"/>
        <end position="206"/>
    </location>
</feature>
<evidence type="ECO:0000256" key="6">
    <source>
        <dbReference type="SAM" id="MobiDB-lite"/>
    </source>
</evidence>
<evidence type="ECO:0000313" key="10">
    <source>
        <dbReference type="Proteomes" id="UP001322138"/>
    </source>
</evidence>
<feature type="transmembrane region" description="Helical" evidence="7">
    <location>
        <begin position="99"/>
        <end position="123"/>
    </location>
</feature>
<evidence type="ECO:0000256" key="5">
    <source>
        <dbReference type="ARBA" id="ARBA00038359"/>
    </source>
</evidence>
<evidence type="ECO:0000256" key="4">
    <source>
        <dbReference type="ARBA" id="ARBA00023136"/>
    </source>
</evidence>
<feature type="transmembrane region" description="Helical" evidence="7">
    <location>
        <begin position="218"/>
        <end position="236"/>
    </location>
</feature>
<gene>
    <name evidence="9" type="ORF">QC761_301040</name>
</gene>
<evidence type="ECO:0000259" key="8">
    <source>
        <dbReference type="Pfam" id="PF20684"/>
    </source>
</evidence>